<dbReference type="RefSeq" id="WP_052181966.1">
    <property type="nucleotide sequence ID" value="NZ_CP009122.1"/>
</dbReference>
<dbReference type="Pfam" id="PF11000">
    <property type="entry name" value="DUF2840"/>
    <property type="match status" value="1"/>
</dbReference>
<organism evidence="1 2">
    <name type="scientific">Sphingopyxis fribergensis</name>
    <dbReference type="NCBI Taxonomy" id="1515612"/>
    <lineage>
        <taxon>Bacteria</taxon>
        <taxon>Pseudomonadati</taxon>
        <taxon>Pseudomonadota</taxon>
        <taxon>Alphaproteobacteria</taxon>
        <taxon>Sphingomonadales</taxon>
        <taxon>Sphingomonadaceae</taxon>
        <taxon>Sphingopyxis</taxon>
    </lineage>
</organism>
<dbReference type="STRING" id="1515612.SKP52_23275"/>
<dbReference type="AlphaFoldDB" id="A0A0A7PTS8"/>
<sequence>MRSAQNIPPAPGVQPVAATASGLTDLELTWIEQRLENWLRFGRVAAERIVSRRTRIVSFRPEAVFGFVRWGANDFGTIFSSISVIAAPAPRAPFATHPYVRPGGDILLRVDGWPKVQQVLSAIDAIEADGLDPCETAPDHWRHIGSHIAAGLPFRPYGPERHRAWLQRKAIAP</sequence>
<dbReference type="HOGENOM" id="CLU_123182_0_0_5"/>
<dbReference type="OrthoDB" id="9810432at2"/>
<evidence type="ECO:0000313" key="2">
    <source>
        <dbReference type="Proteomes" id="UP000030907"/>
    </source>
</evidence>
<dbReference type="EMBL" id="CP009122">
    <property type="protein sequence ID" value="AJA11497.1"/>
    <property type="molecule type" value="Genomic_DNA"/>
</dbReference>
<evidence type="ECO:0000313" key="1">
    <source>
        <dbReference type="EMBL" id="AJA11497.1"/>
    </source>
</evidence>
<proteinExistence type="predicted"/>
<reference evidence="1 2" key="1">
    <citation type="journal article" date="2015" name="Int. J. Syst. Evol. Microbiol.">
        <title>Description of Sphingopyxis fribergensis sp. nov. - a soil bacterium with the ability to degrade styrene and phenylacetic acid.</title>
        <authorList>
            <person name="Oelschlagel M."/>
            <person name="Ruckert C."/>
            <person name="Kalinowski J."/>
            <person name="Schmidt G."/>
            <person name="Schlomann M."/>
            <person name="Tischler D."/>
        </authorList>
    </citation>
    <scope>NUCLEOTIDE SEQUENCE [LARGE SCALE GENOMIC DNA]</scope>
    <source>
        <strain evidence="1 2">Kp5.2</strain>
    </source>
</reference>
<dbReference type="KEGG" id="sphk:SKP52_23275"/>
<evidence type="ECO:0008006" key="3">
    <source>
        <dbReference type="Google" id="ProtNLM"/>
    </source>
</evidence>
<dbReference type="InterPro" id="IPR021263">
    <property type="entry name" value="DUF2840"/>
</dbReference>
<accession>A0A0A7PTS8</accession>
<dbReference type="Proteomes" id="UP000030907">
    <property type="component" value="Chromosome"/>
</dbReference>
<gene>
    <name evidence="1" type="ORF">SKP52_23275</name>
</gene>
<protein>
    <recommendedName>
        <fullName evidence="3">Glycosidase</fullName>
    </recommendedName>
</protein>
<name>A0A0A7PTS8_9SPHN</name>
<keyword evidence="2" id="KW-1185">Reference proteome</keyword>